<evidence type="ECO:0000256" key="1">
    <source>
        <dbReference type="ARBA" id="ARBA00004173"/>
    </source>
</evidence>
<organism evidence="7 8">
    <name type="scientific">Metschnikowia bicuspidata var. bicuspidata NRRL YB-4993</name>
    <dbReference type="NCBI Taxonomy" id="869754"/>
    <lineage>
        <taxon>Eukaryota</taxon>
        <taxon>Fungi</taxon>
        <taxon>Dikarya</taxon>
        <taxon>Ascomycota</taxon>
        <taxon>Saccharomycotina</taxon>
        <taxon>Pichiomycetes</taxon>
        <taxon>Metschnikowiaceae</taxon>
        <taxon>Metschnikowia</taxon>
    </lineage>
</organism>
<accession>A0A1A0H7D8</accession>
<evidence type="ECO:0000313" key="7">
    <source>
        <dbReference type="EMBL" id="OBA19941.1"/>
    </source>
</evidence>
<evidence type="ECO:0000313" key="8">
    <source>
        <dbReference type="Proteomes" id="UP000092555"/>
    </source>
</evidence>
<reference evidence="7 8" key="1">
    <citation type="submission" date="2016-05" db="EMBL/GenBank/DDBJ databases">
        <title>Comparative genomics of biotechnologically important yeasts.</title>
        <authorList>
            <consortium name="DOE Joint Genome Institute"/>
            <person name="Riley R."/>
            <person name="Haridas S."/>
            <person name="Wolfe K.H."/>
            <person name="Lopes M.R."/>
            <person name="Hittinger C.T."/>
            <person name="Goker M."/>
            <person name="Salamov A."/>
            <person name="Wisecaver J."/>
            <person name="Long T.M."/>
            <person name="Aerts A.L."/>
            <person name="Barry K."/>
            <person name="Choi C."/>
            <person name="Clum A."/>
            <person name="Coughlan A.Y."/>
            <person name="Deshpande S."/>
            <person name="Douglass A.P."/>
            <person name="Hanson S.J."/>
            <person name="Klenk H.-P."/>
            <person name="LaButti K."/>
            <person name="Lapidus A."/>
            <person name="Lindquist E."/>
            <person name="Lipzen A."/>
            <person name="Meier-kolthoff J.P."/>
            <person name="Ohm R.A."/>
            <person name="Otillar R.P."/>
            <person name="Pangilinan J."/>
            <person name="Peng Y."/>
            <person name="Rokas A."/>
            <person name="Rosa C.A."/>
            <person name="Scheuner C."/>
            <person name="Sibirny A.A."/>
            <person name="Slot J.C."/>
            <person name="Stielow J.B."/>
            <person name="Sun H."/>
            <person name="Kurtzman C.P."/>
            <person name="Blackwell M."/>
            <person name="Grigoriev I.V."/>
            <person name="Jeffries T.W."/>
        </authorList>
    </citation>
    <scope>NUCLEOTIDE SEQUENCE [LARGE SCALE GENOMIC DNA]</scope>
    <source>
        <strain evidence="7 8">NRRL YB-4993</strain>
    </source>
</reference>
<feature type="compositionally biased region" description="Polar residues" evidence="6">
    <location>
        <begin position="333"/>
        <end position="348"/>
    </location>
</feature>
<comment type="subcellular location">
    <subcellularLocation>
        <location evidence="1">Mitochondrion</location>
    </subcellularLocation>
</comment>
<evidence type="ECO:0000256" key="2">
    <source>
        <dbReference type="ARBA" id="ARBA00008476"/>
    </source>
</evidence>
<dbReference type="Proteomes" id="UP000092555">
    <property type="component" value="Unassembled WGS sequence"/>
</dbReference>
<evidence type="ECO:0000256" key="4">
    <source>
        <dbReference type="ARBA" id="ARBA00022946"/>
    </source>
</evidence>
<keyword evidence="8" id="KW-1185">Reference proteome</keyword>
<dbReference type="AlphaFoldDB" id="A0A1A0H7D8"/>
<dbReference type="EMBL" id="LXTC01000005">
    <property type="protein sequence ID" value="OBA19941.1"/>
    <property type="molecule type" value="Genomic_DNA"/>
</dbReference>
<proteinExistence type="inferred from homology"/>
<feature type="compositionally biased region" description="Basic and acidic residues" evidence="6">
    <location>
        <begin position="69"/>
        <end position="78"/>
    </location>
</feature>
<feature type="region of interest" description="Disordered" evidence="6">
    <location>
        <begin position="33"/>
        <end position="96"/>
    </location>
</feature>
<keyword evidence="5" id="KW-0496">Mitochondrion</keyword>
<dbReference type="GO" id="GO:0005739">
    <property type="term" value="C:mitochondrion"/>
    <property type="evidence" value="ECO:0007669"/>
    <property type="project" value="UniProtKB-SubCell"/>
</dbReference>
<feature type="region of interest" description="Disordered" evidence="6">
    <location>
        <begin position="333"/>
        <end position="355"/>
    </location>
</feature>
<dbReference type="InterPro" id="IPR029427">
    <property type="entry name" value="AIM23"/>
</dbReference>
<comment type="caution">
    <text evidence="7">The sequence shown here is derived from an EMBL/GenBank/DDBJ whole genome shotgun (WGS) entry which is preliminary data.</text>
</comment>
<dbReference type="OrthoDB" id="3996489at2759"/>
<gene>
    <name evidence="7" type="ORF">METBIDRAFT_32958</name>
</gene>
<protein>
    <recommendedName>
        <fullName evidence="3">Altered inheritance of mitochondria protein 23, mitochondrial</fullName>
    </recommendedName>
</protein>
<evidence type="ECO:0000256" key="3">
    <source>
        <dbReference type="ARBA" id="ARBA00013994"/>
    </source>
</evidence>
<dbReference type="RefSeq" id="XP_018710466.1">
    <property type="nucleotide sequence ID" value="XM_018856174.1"/>
</dbReference>
<comment type="similarity">
    <text evidence="2">Belongs to the AIM23 family.</text>
</comment>
<keyword evidence="4" id="KW-0809">Transit peptide</keyword>
<dbReference type="Pfam" id="PF14877">
    <property type="entry name" value="mIF3"/>
    <property type="match status" value="1"/>
</dbReference>
<evidence type="ECO:0000256" key="5">
    <source>
        <dbReference type="ARBA" id="ARBA00023128"/>
    </source>
</evidence>
<dbReference type="GeneID" id="30029150"/>
<name>A0A1A0H7D8_9ASCO</name>
<evidence type="ECO:0000256" key="6">
    <source>
        <dbReference type="SAM" id="MobiDB-lite"/>
    </source>
</evidence>
<sequence>MMKRSLIVSARRFIQIPQGPYGDQNRFRAAFGNSQRTDAKQERSPDSPNTFRFSPEKSSLRGKWHHKRNDYGSEDRNKYPSRGGSWSNGRHDNQSRQAFNFSTGSERAQTALKSLILKVKSKSSNFNVNYVDPETKEFLTVSLQTLVNKLDLQKEGIRVLPPQGEGPPIIRVIPVEEMLENYSKELAALKQQELFDMGSTRAVKLANMRAQAERKKSATKILTLSWSISVSDLLNQKKNEIEKRMKKDGKLVIFVGEKSSLSAARINAEKEDVLVNELKTSNTNWNSMDEDAYLLEVKKRELIYAKLQEILQELGCKIETSGSLDTRMMIKMSSNSKSAAQSETSHQHLSPKELKKLKKLEKAKERVKAKELKLAEEEIDSLYQLKIED</sequence>